<dbReference type="EMBL" id="JAMXFF010000043">
    <property type="protein sequence ID" value="MCT7969128.1"/>
    <property type="molecule type" value="Genomic_DNA"/>
</dbReference>
<dbReference type="RefSeq" id="WP_368008601.1">
    <property type="nucleotide sequence ID" value="NZ_JAMXFF010000043.1"/>
</dbReference>
<keyword evidence="2" id="KW-1185">Reference proteome</keyword>
<proteinExistence type="predicted"/>
<protein>
    <submittedName>
        <fullName evidence="1">Helix-turn-helix domain-containing protein</fullName>
    </submittedName>
</protein>
<organism evidence="1 2">
    <name type="scientific">Laspinema palackyanum D2a</name>
    <dbReference type="NCBI Taxonomy" id="2953684"/>
    <lineage>
        <taxon>Bacteria</taxon>
        <taxon>Bacillati</taxon>
        <taxon>Cyanobacteriota</taxon>
        <taxon>Cyanophyceae</taxon>
        <taxon>Oscillatoriophycideae</taxon>
        <taxon>Oscillatoriales</taxon>
        <taxon>Laspinemataceae</taxon>
        <taxon>Laspinema</taxon>
        <taxon>Laspinema palackyanum</taxon>
    </lineage>
</organism>
<gene>
    <name evidence="1" type="ORF">NG799_22700</name>
</gene>
<dbReference type="InterPro" id="IPR009057">
    <property type="entry name" value="Homeodomain-like_sf"/>
</dbReference>
<evidence type="ECO:0000313" key="2">
    <source>
        <dbReference type="Proteomes" id="UP001525890"/>
    </source>
</evidence>
<dbReference type="SUPFAM" id="SSF46689">
    <property type="entry name" value="Homeodomain-like"/>
    <property type="match status" value="1"/>
</dbReference>
<evidence type="ECO:0000313" key="1">
    <source>
        <dbReference type="EMBL" id="MCT7969128.1"/>
    </source>
</evidence>
<comment type="caution">
    <text evidence="1">The sequence shown here is derived from an EMBL/GenBank/DDBJ whole genome shotgun (WGS) entry which is preliminary data.</text>
</comment>
<sequence>MPRRITIQAHLSVAELETRYRHSKDPVERTHYQIIWLLAKGFPTEQVAEVTGYCRDWIRQVARRYNKEGSAGLGDRRHENPGAEPLLSPQQETELWEALQGPPPNGGLWNSRTVAEWISERIARPVALQRGWDYLQQIKARLATEGTLNG</sequence>
<name>A0ABT2MWL5_9CYAN</name>
<dbReference type="Pfam" id="PF13551">
    <property type="entry name" value="HTH_29"/>
    <property type="match status" value="1"/>
</dbReference>
<accession>A0ABT2MWL5</accession>
<reference evidence="1 2" key="1">
    <citation type="journal article" date="2022" name="Front. Microbiol.">
        <title>High genomic differentiation and limited gene flow indicate recent cryptic speciation within the genus Laspinema (cyanobacteria).</title>
        <authorList>
            <person name="Stanojkovic A."/>
            <person name="Skoupy S."/>
            <person name="Skaloud P."/>
            <person name="Dvorak P."/>
        </authorList>
    </citation>
    <scope>NUCLEOTIDE SEQUENCE [LARGE SCALE GENOMIC DNA]</scope>
    <source>
        <strain evidence="1 2">D2a</strain>
    </source>
</reference>
<dbReference type="Proteomes" id="UP001525890">
    <property type="component" value="Unassembled WGS sequence"/>
</dbReference>